<gene>
    <name evidence="1" type="ORF">OJ996_24525</name>
</gene>
<dbReference type="Proteomes" id="UP001165653">
    <property type="component" value="Unassembled WGS sequence"/>
</dbReference>
<accession>A0ABT3GAB1</accession>
<evidence type="ECO:0000313" key="1">
    <source>
        <dbReference type="EMBL" id="MCW1916776.1"/>
    </source>
</evidence>
<evidence type="ECO:0000313" key="2">
    <source>
        <dbReference type="Proteomes" id="UP001165653"/>
    </source>
</evidence>
<name>A0ABT3GAB1_9BACT</name>
<protein>
    <submittedName>
        <fullName evidence="1">Uncharacterized protein</fullName>
    </submittedName>
</protein>
<keyword evidence="2" id="KW-1185">Reference proteome</keyword>
<dbReference type="EMBL" id="JAPDDR010000018">
    <property type="protein sequence ID" value="MCW1916776.1"/>
    <property type="molecule type" value="Genomic_DNA"/>
</dbReference>
<reference evidence="1" key="1">
    <citation type="submission" date="2022-10" db="EMBL/GenBank/DDBJ databases">
        <title>Luteolibacter sp. GHJ8, whole genome shotgun sequencing project.</title>
        <authorList>
            <person name="Zhao G."/>
            <person name="Shen L."/>
        </authorList>
    </citation>
    <scope>NUCLEOTIDE SEQUENCE</scope>
    <source>
        <strain evidence="1">GHJ8</strain>
    </source>
</reference>
<proteinExistence type="predicted"/>
<sequence length="70" mass="8082">MKFSLAEIATILAALQFYREAGYGNHDMYRWLSQRILRIASRSHTLEPLDEEKIDALMARLAEEEENPSA</sequence>
<comment type="caution">
    <text evidence="1">The sequence shown here is derived from an EMBL/GenBank/DDBJ whole genome shotgun (WGS) entry which is preliminary data.</text>
</comment>
<organism evidence="1 2">
    <name type="scientific">Luteolibacter rhizosphaerae</name>
    <dbReference type="NCBI Taxonomy" id="2989719"/>
    <lineage>
        <taxon>Bacteria</taxon>
        <taxon>Pseudomonadati</taxon>
        <taxon>Verrucomicrobiota</taxon>
        <taxon>Verrucomicrobiia</taxon>
        <taxon>Verrucomicrobiales</taxon>
        <taxon>Verrucomicrobiaceae</taxon>
        <taxon>Luteolibacter</taxon>
    </lineage>
</organism>
<dbReference type="RefSeq" id="WP_264516375.1">
    <property type="nucleotide sequence ID" value="NZ_JAPDDR010000018.1"/>
</dbReference>